<gene>
    <name evidence="10" type="primary">celR</name>
    <name evidence="9" type="ORF">BU200_00330</name>
    <name evidence="10" type="ORF">NCTC12957_01520</name>
</gene>
<feature type="domain" description="PTS EIIB type-2" evidence="7">
    <location>
        <begin position="412"/>
        <end position="504"/>
    </location>
</feature>
<dbReference type="Pfam" id="PF05043">
    <property type="entry name" value="Mga"/>
    <property type="match status" value="1"/>
</dbReference>
<dbReference type="AlphaFoldDB" id="A0A1Q8EG86"/>
<accession>A0A1Q8EG86</accession>
<keyword evidence="3" id="KW-0805">Transcription regulation</keyword>
<evidence type="ECO:0000256" key="4">
    <source>
        <dbReference type="ARBA" id="ARBA00023159"/>
    </source>
</evidence>
<keyword evidence="1" id="KW-0808">Transferase</keyword>
<dbReference type="Pfam" id="PF00359">
    <property type="entry name" value="PTS_EIIA_2"/>
    <property type="match status" value="1"/>
</dbReference>
<dbReference type="GO" id="GO:0006355">
    <property type="term" value="P:regulation of DNA-templated transcription"/>
    <property type="evidence" value="ECO:0007669"/>
    <property type="project" value="InterPro"/>
</dbReference>
<dbReference type="EMBL" id="MSJL01000001">
    <property type="protein sequence ID" value="OLF50820.1"/>
    <property type="molecule type" value="Genomic_DNA"/>
</dbReference>
<evidence type="ECO:0000313" key="11">
    <source>
        <dbReference type="Proteomes" id="UP000186437"/>
    </source>
</evidence>
<evidence type="ECO:0000259" key="7">
    <source>
        <dbReference type="PROSITE" id="PS51099"/>
    </source>
</evidence>
<evidence type="ECO:0000256" key="3">
    <source>
        <dbReference type="ARBA" id="ARBA00023015"/>
    </source>
</evidence>
<reference evidence="10 12" key="3">
    <citation type="submission" date="2018-06" db="EMBL/GenBank/DDBJ databases">
        <authorList>
            <consortium name="Pathogen Informatics"/>
            <person name="Doyle S."/>
        </authorList>
    </citation>
    <scope>NUCLEOTIDE SEQUENCE [LARGE SCALE GENOMIC DNA]</scope>
    <source>
        <strain evidence="10 12">NCTC12957</strain>
    </source>
</reference>
<dbReference type="Gene3D" id="3.40.50.2300">
    <property type="match status" value="1"/>
</dbReference>
<dbReference type="CDD" id="cd05568">
    <property type="entry name" value="PTS_IIB_bgl_like"/>
    <property type="match status" value="1"/>
</dbReference>
<reference evidence="11" key="1">
    <citation type="submission" date="2016-12" db="EMBL/GenBank/DDBJ databases">
        <authorList>
            <person name="Gulvik C.A."/>
        </authorList>
    </citation>
    <scope>NUCLEOTIDE SEQUENCE [LARGE SCALE GENOMIC DNA]</scope>
    <source>
        <strain evidence="11">ATCC 51725</strain>
    </source>
</reference>
<dbReference type="PANTHER" id="PTHR30185:SF18">
    <property type="entry name" value="TRANSCRIPTIONAL REGULATOR MTLR"/>
    <property type="match status" value="1"/>
</dbReference>
<dbReference type="SUPFAM" id="SSF63520">
    <property type="entry name" value="PTS-regulatory domain, PRD"/>
    <property type="match status" value="2"/>
</dbReference>
<dbReference type="SUPFAM" id="SSF52794">
    <property type="entry name" value="PTS system IIB component-like"/>
    <property type="match status" value="1"/>
</dbReference>
<dbReference type="InterPro" id="IPR036388">
    <property type="entry name" value="WH-like_DNA-bd_sf"/>
</dbReference>
<dbReference type="PROSITE" id="PS51372">
    <property type="entry name" value="PRD_2"/>
    <property type="match status" value="2"/>
</dbReference>
<reference evidence="9" key="2">
    <citation type="submission" date="2016-12" db="EMBL/GenBank/DDBJ databases">
        <authorList>
            <person name="Song W.-J."/>
            <person name="Kurnit D.M."/>
        </authorList>
    </citation>
    <scope>NUCLEOTIDE SEQUENCE [LARGE SCALE GENOMIC DNA]</scope>
    <source>
        <strain evidence="9">ATCC 51725</strain>
    </source>
</reference>
<evidence type="ECO:0000256" key="1">
    <source>
        <dbReference type="ARBA" id="ARBA00022679"/>
    </source>
</evidence>
<evidence type="ECO:0000313" key="10">
    <source>
        <dbReference type="EMBL" id="SUN07939.1"/>
    </source>
</evidence>
<keyword evidence="2" id="KW-0677">Repeat</keyword>
<dbReference type="OrthoDB" id="3710983at2"/>
<dbReference type="PROSITE" id="PS51099">
    <property type="entry name" value="PTS_EIIB_TYPE_2"/>
    <property type="match status" value="1"/>
</dbReference>
<feature type="domain" description="PTS EIIA type-2" evidence="6">
    <location>
        <begin position="523"/>
        <end position="665"/>
    </location>
</feature>
<evidence type="ECO:0000313" key="9">
    <source>
        <dbReference type="EMBL" id="OLF50820.1"/>
    </source>
</evidence>
<keyword evidence="11" id="KW-1185">Reference proteome</keyword>
<dbReference type="GO" id="GO:0008982">
    <property type="term" value="F:protein-N(PI)-phosphohistidine-sugar phosphotransferase activity"/>
    <property type="evidence" value="ECO:0007669"/>
    <property type="project" value="InterPro"/>
</dbReference>
<organism evidence="9 11">
    <name type="scientific">Streptococcus acidominimus</name>
    <dbReference type="NCBI Taxonomy" id="1326"/>
    <lineage>
        <taxon>Bacteria</taxon>
        <taxon>Bacillati</taxon>
        <taxon>Bacillota</taxon>
        <taxon>Bacilli</taxon>
        <taxon>Lactobacillales</taxon>
        <taxon>Streptococcaceae</taxon>
        <taxon>Streptococcus</taxon>
    </lineage>
</organism>
<dbReference type="InterPro" id="IPR036095">
    <property type="entry name" value="PTS_EIIB-like_sf"/>
</dbReference>
<dbReference type="Pfam" id="PF08279">
    <property type="entry name" value="HTH_11"/>
    <property type="match status" value="1"/>
</dbReference>
<dbReference type="PANTHER" id="PTHR30185">
    <property type="entry name" value="CRYPTIC BETA-GLUCOSIDE BGL OPERON ANTITERMINATOR"/>
    <property type="match status" value="1"/>
</dbReference>
<feature type="domain" description="PRD" evidence="8">
    <location>
        <begin position="188"/>
        <end position="294"/>
    </location>
</feature>
<keyword evidence="4" id="KW-0010">Activator</keyword>
<evidence type="ECO:0000256" key="5">
    <source>
        <dbReference type="ARBA" id="ARBA00023163"/>
    </source>
</evidence>
<evidence type="ECO:0000259" key="6">
    <source>
        <dbReference type="PROSITE" id="PS51094"/>
    </source>
</evidence>
<dbReference type="InterPro" id="IPR002178">
    <property type="entry name" value="PTS_EIIA_type-2_dom"/>
</dbReference>
<dbReference type="InterPro" id="IPR007737">
    <property type="entry name" value="Mga_HTH"/>
</dbReference>
<protein>
    <submittedName>
        <fullName evidence="10">Lichenan operon transcriptional antiterminator</fullName>
    </submittedName>
    <submittedName>
        <fullName evidence="9">Transcription antiterminator BglG</fullName>
    </submittedName>
</protein>
<name>A0A1Q8EG86_STRAI</name>
<evidence type="ECO:0000313" key="12">
    <source>
        <dbReference type="Proteomes" id="UP000255213"/>
    </source>
</evidence>
<feature type="domain" description="PRD" evidence="8">
    <location>
        <begin position="300"/>
        <end position="407"/>
    </location>
</feature>
<dbReference type="InterPro" id="IPR013196">
    <property type="entry name" value="HTH_11"/>
</dbReference>
<dbReference type="RefSeq" id="WP_075098253.1">
    <property type="nucleotide sequence ID" value="NZ_MSJL01000001.1"/>
</dbReference>
<dbReference type="InterPro" id="IPR050661">
    <property type="entry name" value="BglG_antiterminators"/>
</dbReference>
<evidence type="ECO:0000259" key="8">
    <source>
        <dbReference type="PROSITE" id="PS51372"/>
    </source>
</evidence>
<dbReference type="Gene3D" id="1.10.1790.10">
    <property type="entry name" value="PRD domain"/>
    <property type="match status" value="2"/>
</dbReference>
<dbReference type="Proteomes" id="UP000255213">
    <property type="component" value="Unassembled WGS sequence"/>
</dbReference>
<dbReference type="PROSITE" id="PS51094">
    <property type="entry name" value="PTS_EIIA_TYPE_2"/>
    <property type="match status" value="1"/>
</dbReference>
<dbReference type="Gene3D" id="3.40.930.10">
    <property type="entry name" value="Mannitol-specific EII, Chain A"/>
    <property type="match status" value="1"/>
</dbReference>
<proteinExistence type="predicted"/>
<dbReference type="Proteomes" id="UP000186437">
    <property type="component" value="Unassembled WGS sequence"/>
</dbReference>
<dbReference type="GO" id="GO:0009401">
    <property type="term" value="P:phosphoenolpyruvate-dependent sugar phosphotransferase system"/>
    <property type="evidence" value="ECO:0007669"/>
    <property type="project" value="InterPro"/>
</dbReference>
<dbReference type="Pfam" id="PF00874">
    <property type="entry name" value="PRD"/>
    <property type="match status" value="2"/>
</dbReference>
<keyword evidence="5" id="KW-0804">Transcription</keyword>
<dbReference type="SUPFAM" id="SSF55804">
    <property type="entry name" value="Phoshotransferase/anion transport protein"/>
    <property type="match status" value="1"/>
</dbReference>
<dbReference type="InterPro" id="IPR036634">
    <property type="entry name" value="PRD_sf"/>
</dbReference>
<dbReference type="InterPro" id="IPR016152">
    <property type="entry name" value="PTrfase/Anion_transptr"/>
</dbReference>
<dbReference type="Gene3D" id="1.10.10.10">
    <property type="entry name" value="Winged helix-like DNA-binding domain superfamily/Winged helix DNA-binding domain"/>
    <property type="match status" value="2"/>
</dbReference>
<evidence type="ECO:0000256" key="2">
    <source>
        <dbReference type="ARBA" id="ARBA00022737"/>
    </source>
</evidence>
<dbReference type="EMBL" id="UHEN01000001">
    <property type="protein sequence ID" value="SUN07939.1"/>
    <property type="molecule type" value="Genomic_DNA"/>
</dbReference>
<sequence>MFQPKEKLLLCYLIKHRETFVTSRDIADYLECSDRTVRTYYKTLATVLATYQGIDLIAKQGKGYCLTVSDYHQFQIFLEDVQLENCQLDDARLAIDERQSYILNKLLFDQNDIYFDDLVDEFFVSRSTLSNDFKKIRQQLEPYELWVESKANKGVYISGTERNKRRFIMDYFLGNTFVNSLYQYVDSQFFHEKITFEELMLIVLEECRKGGVTLSDFVLQNLVIHIALALRRISEGFNISKLDRIEVLKDCHSCAIAEQILKRVSTITDIKIPPEEVDYITLHLVSKGNGSEDEERGVVDFEQQVRKELQEAIAKHGGELALSFQQDFQLIEGLLAHLKTLRIRLENKVFLENPLLADIKKDYQTSLDLSRQVMQALPYFQAYTLSDDELAYIALHFLASRERVQEESKRRYRILVICATGYSSAQLLRSRIEKEMGDVLTIVNVIGYYDLNDQVLENIDFIIATIDLSELIFTIPVYTVSVFFKEEEVQMIQQAIKELGGRRARQTLLKNTSYQQCEEVFNEYISPDYFFVHHQIEKTALLEELVAALADQEDEHYTATMQKWITQRESMSSVVFSEHIAVPHPIQPLGHHHRMAVAIVKEGLYWSSDYPAVKLVFLPSLSVYGNEGLEHLTASIVELVDKPEIQEELINCSSFDDFKKIFLSIGES</sequence>
<dbReference type="InterPro" id="IPR013011">
    <property type="entry name" value="PTS_EIIB_2"/>
</dbReference>
<dbReference type="InterPro" id="IPR011608">
    <property type="entry name" value="PRD"/>
</dbReference>